<dbReference type="AlphaFoldDB" id="A0AAX1UL75"/>
<proteinExistence type="predicted"/>
<gene>
    <name evidence="2" type="ORF">D1114_10130</name>
</gene>
<dbReference type="EMBL" id="QWGP01000009">
    <property type="protein sequence ID" value="RHZ95160.1"/>
    <property type="molecule type" value="Genomic_DNA"/>
</dbReference>
<keyword evidence="1" id="KW-0472">Membrane</keyword>
<comment type="caution">
    <text evidence="2">The sequence shown here is derived from an EMBL/GenBank/DDBJ whole genome shotgun (WGS) entry which is preliminary data.</text>
</comment>
<dbReference type="RefSeq" id="WP_119000080.1">
    <property type="nucleotide sequence ID" value="NZ_QWGP01000009.1"/>
</dbReference>
<evidence type="ECO:0000256" key="1">
    <source>
        <dbReference type="SAM" id="Phobius"/>
    </source>
</evidence>
<feature type="transmembrane region" description="Helical" evidence="1">
    <location>
        <begin position="41"/>
        <end position="60"/>
    </location>
</feature>
<evidence type="ECO:0000313" key="2">
    <source>
        <dbReference type="EMBL" id="RHZ95160.1"/>
    </source>
</evidence>
<reference evidence="2 3" key="1">
    <citation type="submission" date="2018-08" db="EMBL/GenBank/DDBJ databases">
        <title>Draft genome sequence of Rhodobacter sphaeroides FY.</title>
        <authorList>
            <person name="Rayyan A."/>
            <person name="Meyer T.E."/>
            <person name="Kyndt J.A."/>
        </authorList>
    </citation>
    <scope>NUCLEOTIDE SEQUENCE [LARGE SCALE GENOMIC DNA]</scope>
    <source>
        <strain evidence="2 3">FY</strain>
    </source>
</reference>
<keyword evidence="1" id="KW-1133">Transmembrane helix</keyword>
<evidence type="ECO:0008006" key="4">
    <source>
        <dbReference type="Google" id="ProtNLM"/>
    </source>
</evidence>
<organism evidence="2 3">
    <name type="scientific">Cereibacter sphaeroides</name>
    <name type="common">Rhodobacter sphaeroides</name>
    <dbReference type="NCBI Taxonomy" id="1063"/>
    <lineage>
        <taxon>Bacteria</taxon>
        <taxon>Pseudomonadati</taxon>
        <taxon>Pseudomonadota</taxon>
        <taxon>Alphaproteobacteria</taxon>
        <taxon>Rhodobacterales</taxon>
        <taxon>Paracoccaceae</taxon>
        <taxon>Cereibacter</taxon>
    </lineage>
</organism>
<keyword evidence="1" id="KW-0812">Transmembrane</keyword>
<feature type="transmembrane region" description="Helical" evidence="1">
    <location>
        <begin position="72"/>
        <end position="92"/>
    </location>
</feature>
<name>A0AAX1UL75_CERSP</name>
<evidence type="ECO:0000313" key="3">
    <source>
        <dbReference type="Proteomes" id="UP000266305"/>
    </source>
</evidence>
<accession>A0AAX1UL75</accession>
<dbReference type="Proteomes" id="UP000266305">
    <property type="component" value="Unassembled WGS sequence"/>
</dbReference>
<protein>
    <recommendedName>
        <fullName evidence="4">GAF domain-containing protein</fullName>
    </recommendedName>
</protein>
<sequence>MIEIEDQWVRGWLVEVPTRRRRLFHWLQANRHKSRYKFGQTPLRAVALIYGSRLLLVVSAPMSSAFYGSATYTKAGIVAFIILVAYWAANFLGRFWTTSKSGEEDAMSLAIVRAGDLLSRIDGRSLPDDCKVRSIGSCLGLIEAFVRHLIEGGKGEVSVALAVYTAGSSSQLRIIARNPGNERAVNDKPFDGDLVIGHYVARACNDPRPVYDLKQFPKKFHHSPTRSKVTYRSFMIFPLAVKDGDIRKVVGFISIDSPRPYAFYGNRADRITVACEAVVDHVLHLL</sequence>